<reference evidence="1 2" key="1">
    <citation type="journal article" date="2023" name="Mol. Biol. Evol.">
        <title>Genomics of Secondarily Temperate Adaptation in the Only Non-Antarctic Icefish.</title>
        <authorList>
            <person name="Rivera-Colon A.G."/>
            <person name="Rayamajhi N."/>
            <person name="Minhas B.F."/>
            <person name="Madrigal G."/>
            <person name="Bilyk K.T."/>
            <person name="Yoon V."/>
            <person name="Hune M."/>
            <person name="Gregory S."/>
            <person name="Cheng C.H.C."/>
            <person name="Catchen J.M."/>
        </authorList>
    </citation>
    <scope>NUCLEOTIDE SEQUENCE [LARGE SCALE GENOMIC DNA]</scope>
    <source>
        <strain evidence="1">JC2023a</strain>
    </source>
</reference>
<comment type="caution">
    <text evidence="1">The sequence shown here is derived from an EMBL/GenBank/DDBJ whole genome shotgun (WGS) entry which is preliminary data.</text>
</comment>
<gene>
    <name evidence="1" type="ORF">CesoFtcFv8_020256</name>
</gene>
<evidence type="ECO:0000313" key="1">
    <source>
        <dbReference type="EMBL" id="KAK5883990.1"/>
    </source>
</evidence>
<dbReference type="AlphaFoldDB" id="A0AAN8BFF3"/>
<dbReference type="EMBL" id="JAULUE010002061">
    <property type="protein sequence ID" value="KAK5883990.1"/>
    <property type="molecule type" value="Genomic_DNA"/>
</dbReference>
<evidence type="ECO:0000313" key="2">
    <source>
        <dbReference type="Proteomes" id="UP001335648"/>
    </source>
</evidence>
<proteinExistence type="predicted"/>
<name>A0AAN8BFF3_9TELE</name>
<protein>
    <submittedName>
        <fullName evidence="1">Uncharacterized protein</fullName>
    </submittedName>
</protein>
<keyword evidence="2" id="KW-1185">Reference proteome</keyword>
<dbReference type="Proteomes" id="UP001335648">
    <property type="component" value="Unassembled WGS sequence"/>
</dbReference>
<sequence>MGEELLLERCFPPSTPPPLHVLIWMGKSMASSNTCSMPPCPPPSFHHQLPRYQPVFLLSNPSCSVIN</sequence>
<organism evidence="1 2">
    <name type="scientific">Champsocephalus esox</name>
    <name type="common">pike icefish</name>
    <dbReference type="NCBI Taxonomy" id="159716"/>
    <lineage>
        <taxon>Eukaryota</taxon>
        <taxon>Metazoa</taxon>
        <taxon>Chordata</taxon>
        <taxon>Craniata</taxon>
        <taxon>Vertebrata</taxon>
        <taxon>Euteleostomi</taxon>
        <taxon>Actinopterygii</taxon>
        <taxon>Neopterygii</taxon>
        <taxon>Teleostei</taxon>
        <taxon>Neoteleostei</taxon>
        <taxon>Acanthomorphata</taxon>
        <taxon>Eupercaria</taxon>
        <taxon>Perciformes</taxon>
        <taxon>Notothenioidei</taxon>
        <taxon>Channichthyidae</taxon>
        <taxon>Champsocephalus</taxon>
    </lineage>
</organism>
<accession>A0AAN8BFF3</accession>